<dbReference type="Gene3D" id="3.40.50.2300">
    <property type="match status" value="1"/>
</dbReference>
<dbReference type="Gene3D" id="3.30.565.10">
    <property type="entry name" value="Histidine kinase-like ATPase, C-terminal domain"/>
    <property type="match status" value="1"/>
</dbReference>
<dbReference type="InterPro" id="IPR004358">
    <property type="entry name" value="Sig_transdc_His_kin-like_C"/>
</dbReference>
<evidence type="ECO:0000256" key="3">
    <source>
        <dbReference type="ARBA" id="ARBA00022553"/>
    </source>
</evidence>
<comment type="caution">
    <text evidence="10">The sequence shown here is derived from an EMBL/GenBank/DDBJ whole genome shotgun (WGS) entry which is preliminary data.</text>
</comment>
<protein>
    <recommendedName>
        <fullName evidence="2">histidine kinase</fullName>
        <ecNumber evidence="2">2.7.13.3</ecNumber>
    </recommendedName>
</protein>
<dbReference type="InterPro" id="IPR005467">
    <property type="entry name" value="His_kinase_dom"/>
</dbReference>
<dbReference type="PROSITE" id="PS50113">
    <property type="entry name" value="PAC"/>
    <property type="match status" value="1"/>
</dbReference>
<feature type="domain" description="PAS" evidence="8">
    <location>
        <begin position="295"/>
        <end position="365"/>
    </location>
</feature>
<keyword evidence="10" id="KW-0808">Transferase</keyword>
<keyword evidence="11" id="KW-1185">Reference proteome</keyword>
<dbReference type="PROSITE" id="PS50109">
    <property type="entry name" value="HIS_KIN"/>
    <property type="match status" value="1"/>
</dbReference>
<keyword evidence="10" id="KW-0418">Kinase</keyword>
<proteinExistence type="predicted"/>
<dbReference type="InterPro" id="IPR036890">
    <property type="entry name" value="HATPase_C_sf"/>
</dbReference>
<dbReference type="Pfam" id="PF08448">
    <property type="entry name" value="PAS_4"/>
    <property type="match status" value="2"/>
</dbReference>
<gene>
    <name evidence="10" type="ORF">A6A05_10180</name>
</gene>
<feature type="domain" description="PAS" evidence="8">
    <location>
        <begin position="183"/>
        <end position="242"/>
    </location>
</feature>
<reference evidence="10 11" key="1">
    <citation type="submission" date="2016-04" db="EMBL/GenBank/DDBJ databases">
        <title>Draft genome sequence of freshwater magnetotactic bacteria Magnetospirillum marisnigri SP-1 and Magnetospirillum moscoviense BB-1.</title>
        <authorList>
            <person name="Koziaeva V."/>
            <person name="Dziuba M.V."/>
            <person name="Ivanov T.M."/>
            <person name="Kuznetsov B."/>
            <person name="Grouzdev D.S."/>
        </authorList>
    </citation>
    <scope>NUCLEOTIDE SEQUENCE [LARGE SCALE GENOMIC DNA]</scope>
    <source>
        <strain evidence="10 11">BB-1</strain>
    </source>
</reference>
<dbReference type="SMART" id="SM00091">
    <property type="entry name" value="PAS"/>
    <property type="match status" value="3"/>
</dbReference>
<evidence type="ECO:0000256" key="1">
    <source>
        <dbReference type="ARBA" id="ARBA00000085"/>
    </source>
</evidence>
<sequence>MHTDRTTGGLPWVLAASTLGAAGLVAAEGGLLTVAATSAALVACASAWVLARRWDQARAAAGHVDHLAGALESETRACVLVHRDGEEIHRNKAARRLLGPAQRPLAPLLDRAASDDRALTELERLEAAAAVGAARKTEIALTAPDGSREWLSAEVRPAGRDAVVWFVEDVTARRAIEETLRRENEWLADFVDFLPVGCYSADSDGIIRSANHRLAEWLGGTPSELIGHSLEDVLGSVPDPEEERVELRLMGRGGEVFQAMVAHTVFDDGGEIRTRSVVVRDMVPEHQWERALRAAERRFRWLFDDAPVGIALVELDGSIGTCNLALQSMLGIDHDGISGRALTAIIAEDHRNGAAEQLAKVLQGSVTGTHLEVRLKGKRELIAQLFVSPTHEDGAISGLIVHFIDATDQRNLEVQFAQSQKMQAMGQLAGGVAHDFNNLLTAMIGFCDLLLQRHGAGDPSFADIMQIKQNANRAASLVRQLLAFSRRQALQPRLLNVTDALADLHNLLRRLLGETIELKMVHGRQLGLVRVDPGQFDQVIINLAVNARDAMPGGGTLTIRTGIATFDTPIQRGPETMPAGDYVRIEVVDTGTGIPKEHLSRIFEPFFSTKEVGAGTGLGLSTVYGILRQTDGFVVVESEIGQGAAFSIYLPRIEAEPAHETKRPASPAAADSDTSTTDLTGSGTILLVEDEDAVRMFAGRALKNKGYKVLEARSGEQALDVLRAEDAIDVLISDVVMPGMDGVTLAKLVAMERPTIRIILISGYSEDVARNGIDPDSGVTFLPKPFSLKQLAGAVKQVMEG</sequence>
<dbReference type="Pfam" id="PF13426">
    <property type="entry name" value="PAS_9"/>
    <property type="match status" value="1"/>
</dbReference>
<dbReference type="SUPFAM" id="SSF47384">
    <property type="entry name" value="Homodimeric domain of signal transducing histidine kinase"/>
    <property type="match status" value="1"/>
</dbReference>
<dbReference type="Gene3D" id="3.30.450.20">
    <property type="entry name" value="PAS domain"/>
    <property type="match status" value="3"/>
</dbReference>
<dbReference type="GO" id="GO:0000155">
    <property type="term" value="F:phosphorelay sensor kinase activity"/>
    <property type="evidence" value="ECO:0007669"/>
    <property type="project" value="InterPro"/>
</dbReference>
<dbReference type="CDD" id="cd00130">
    <property type="entry name" value="PAS"/>
    <property type="match status" value="2"/>
</dbReference>
<dbReference type="SUPFAM" id="SSF55785">
    <property type="entry name" value="PYP-like sensor domain (PAS domain)"/>
    <property type="match status" value="3"/>
</dbReference>
<feature type="region of interest" description="Disordered" evidence="5">
    <location>
        <begin position="658"/>
        <end position="678"/>
    </location>
</feature>
<dbReference type="Gene3D" id="1.10.287.130">
    <property type="match status" value="1"/>
</dbReference>
<keyword evidence="3 4" id="KW-0597">Phosphoprotein</keyword>
<dbReference type="NCBIfam" id="TIGR00229">
    <property type="entry name" value="sensory_box"/>
    <property type="match status" value="2"/>
</dbReference>
<evidence type="ECO:0000259" key="7">
    <source>
        <dbReference type="PROSITE" id="PS50110"/>
    </source>
</evidence>
<dbReference type="InterPro" id="IPR011006">
    <property type="entry name" value="CheY-like_superfamily"/>
</dbReference>
<feature type="compositionally biased region" description="Low complexity" evidence="5">
    <location>
        <begin position="664"/>
        <end position="678"/>
    </location>
</feature>
<dbReference type="PROSITE" id="PS50112">
    <property type="entry name" value="PAS"/>
    <property type="match status" value="2"/>
</dbReference>
<dbReference type="InterPro" id="IPR003594">
    <property type="entry name" value="HATPase_dom"/>
</dbReference>
<dbReference type="SMART" id="SM00387">
    <property type="entry name" value="HATPase_c"/>
    <property type="match status" value="1"/>
</dbReference>
<dbReference type="PANTHER" id="PTHR43065">
    <property type="entry name" value="SENSOR HISTIDINE KINASE"/>
    <property type="match status" value="1"/>
</dbReference>
<dbReference type="OrthoDB" id="9796100at2"/>
<dbReference type="Pfam" id="PF00512">
    <property type="entry name" value="HisKA"/>
    <property type="match status" value="1"/>
</dbReference>
<dbReference type="AlphaFoldDB" id="A0A178MV24"/>
<evidence type="ECO:0000259" key="9">
    <source>
        <dbReference type="PROSITE" id="PS50113"/>
    </source>
</evidence>
<feature type="modified residue" description="4-aspartylphosphate" evidence="4">
    <location>
        <position position="734"/>
    </location>
</feature>
<dbReference type="SMART" id="SM00388">
    <property type="entry name" value="HisKA"/>
    <property type="match status" value="1"/>
</dbReference>
<dbReference type="STRING" id="1437059.A6A05_10180"/>
<dbReference type="InterPro" id="IPR000700">
    <property type="entry name" value="PAS-assoc_C"/>
</dbReference>
<dbReference type="RefSeq" id="WP_068499026.1">
    <property type="nucleotide sequence ID" value="NZ_LWQU01000127.1"/>
</dbReference>
<evidence type="ECO:0000313" key="10">
    <source>
        <dbReference type="EMBL" id="OAN52922.1"/>
    </source>
</evidence>
<dbReference type="InterPro" id="IPR013656">
    <property type="entry name" value="PAS_4"/>
</dbReference>
<dbReference type="InterPro" id="IPR001789">
    <property type="entry name" value="Sig_transdc_resp-reg_receiver"/>
</dbReference>
<feature type="domain" description="Histidine kinase" evidence="6">
    <location>
        <begin position="431"/>
        <end position="654"/>
    </location>
</feature>
<evidence type="ECO:0000313" key="11">
    <source>
        <dbReference type="Proteomes" id="UP000078543"/>
    </source>
</evidence>
<dbReference type="Proteomes" id="UP000078543">
    <property type="component" value="Unassembled WGS sequence"/>
</dbReference>
<dbReference type="PRINTS" id="PR00344">
    <property type="entry name" value="BCTRLSENSOR"/>
</dbReference>
<dbReference type="InterPro" id="IPR003661">
    <property type="entry name" value="HisK_dim/P_dom"/>
</dbReference>
<dbReference type="PROSITE" id="PS50110">
    <property type="entry name" value="RESPONSE_REGULATORY"/>
    <property type="match status" value="1"/>
</dbReference>
<dbReference type="CDD" id="cd00082">
    <property type="entry name" value="HisKA"/>
    <property type="match status" value="1"/>
</dbReference>
<evidence type="ECO:0000256" key="4">
    <source>
        <dbReference type="PROSITE-ProRule" id="PRU00169"/>
    </source>
</evidence>
<evidence type="ECO:0000259" key="6">
    <source>
        <dbReference type="PROSITE" id="PS50109"/>
    </source>
</evidence>
<dbReference type="FunFam" id="1.10.287.130:FF:000037">
    <property type="entry name" value="Hybrid sensor histidine kinase/response regulator"/>
    <property type="match status" value="1"/>
</dbReference>
<dbReference type="SMART" id="SM00448">
    <property type="entry name" value="REC"/>
    <property type="match status" value="1"/>
</dbReference>
<accession>A0A178MV24</accession>
<dbReference type="EMBL" id="LWQU01000127">
    <property type="protein sequence ID" value="OAN52922.1"/>
    <property type="molecule type" value="Genomic_DNA"/>
</dbReference>
<dbReference type="InterPro" id="IPR036097">
    <property type="entry name" value="HisK_dim/P_sf"/>
</dbReference>
<dbReference type="Pfam" id="PF00072">
    <property type="entry name" value="Response_reg"/>
    <property type="match status" value="1"/>
</dbReference>
<feature type="domain" description="PAC" evidence="9">
    <location>
        <begin position="243"/>
        <end position="294"/>
    </location>
</feature>
<dbReference type="SUPFAM" id="SSF52172">
    <property type="entry name" value="CheY-like"/>
    <property type="match status" value="1"/>
</dbReference>
<name>A0A178MV24_9PROT</name>
<dbReference type="PANTHER" id="PTHR43065:SF42">
    <property type="entry name" value="TWO-COMPONENT SENSOR PPRA"/>
    <property type="match status" value="1"/>
</dbReference>
<feature type="domain" description="Response regulatory" evidence="7">
    <location>
        <begin position="684"/>
        <end position="799"/>
    </location>
</feature>
<evidence type="ECO:0000256" key="5">
    <source>
        <dbReference type="SAM" id="MobiDB-lite"/>
    </source>
</evidence>
<evidence type="ECO:0000256" key="2">
    <source>
        <dbReference type="ARBA" id="ARBA00012438"/>
    </source>
</evidence>
<dbReference type="Pfam" id="PF02518">
    <property type="entry name" value="HATPase_c"/>
    <property type="match status" value="1"/>
</dbReference>
<organism evidence="10 11">
    <name type="scientific">Magnetospirillum moscoviense</name>
    <dbReference type="NCBI Taxonomy" id="1437059"/>
    <lineage>
        <taxon>Bacteria</taxon>
        <taxon>Pseudomonadati</taxon>
        <taxon>Pseudomonadota</taxon>
        <taxon>Alphaproteobacteria</taxon>
        <taxon>Rhodospirillales</taxon>
        <taxon>Rhodospirillaceae</taxon>
        <taxon>Magnetospirillum</taxon>
    </lineage>
</organism>
<dbReference type="InterPro" id="IPR035965">
    <property type="entry name" value="PAS-like_dom_sf"/>
</dbReference>
<dbReference type="InterPro" id="IPR000014">
    <property type="entry name" value="PAS"/>
</dbReference>
<comment type="catalytic activity">
    <reaction evidence="1">
        <text>ATP + protein L-histidine = ADP + protein N-phospho-L-histidine.</text>
        <dbReference type="EC" id="2.7.13.3"/>
    </reaction>
</comment>
<dbReference type="EC" id="2.7.13.3" evidence="2"/>
<dbReference type="SUPFAM" id="SSF55874">
    <property type="entry name" value="ATPase domain of HSP90 chaperone/DNA topoisomerase II/histidine kinase"/>
    <property type="match status" value="1"/>
</dbReference>
<evidence type="ECO:0000259" key="8">
    <source>
        <dbReference type="PROSITE" id="PS50112"/>
    </source>
</evidence>